<dbReference type="AlphaFoldDB" id="A0A2A2TCD2"/>
<keyword evidence="2" id="KW-1185">Reference proteome</keyword>
<name>A0A2A2TCD2_9CYAN</name>
<organism evidence="1 2">
    <name type="scientific">Brunnivagina elsteri CCALA 953</name>
    <dbReference type="NCBI Taxonomy" id="987040"/>
    <lineage>
        <taxon>Bacteria</taxon>
        <taxon>Bacillati</taxon>
        <taxon>Cyanobacteriota</taxon>
        <taxon>Cyanophyceae</taxon>
        <taxon>Nostocales</taxon>
        <taxon>Calotrichaceae</taxon>
        <taxon>Brunnivagina</taxon>
    </lineage>
</organism>
<protein>
    <submittedName>
        <fullName evidence="1">Uncharacterized protein</fullName>
    </submittedName>
</protein>
<sequence length="156" mass="17633">MAVISDRQWDLSVVNRDGKLVLVVEVKSKTNVPPEWATKFRRNILAHGILANAPYFLMVFPDKFYLWTNSENLILEKEPDYTIDAHPILDPYFERAGIVGDRISGQSLEIIIASWLGEIIHSEKPSQNFDATQLWLIESGLYDALAGGQFQDEGIA</sequence>
<comment type="caution">
    <text evidence="1">The sequence shown here is derived from an EMBL/GenBank/DDBJ whole genome shotgun (WGS) entry which is preliminary data.</text>
</comment>
<evidence type="ECO:0000313" key="1">
    <source>
        <dbReference type="EMBL" id="PAX51373.1"/>
    </source>
</evidence>
<dbReference type="Proteomes" id="UP000218238">
    <property type="component" value="Unassembled WGS sequence"/>
</dbReference>
<reference evidence="1 2" key="1">
    <citation type="submission" date="2017-08" db="EMBL/GenBank/DDBJ databases">
        <title>Draft genome sequence of filamentous cyanobacterium Calothrix elsteri CCALA 953.</title>
        <authorList>
            <person name="Gagunashvili A.N."/>
            <person name="Elster J."/>
            <person name="Andresson O.S."/>
        </authorList>
    </citation>
    <scope>NUCLEOTIDE SEQUENCE [LARGE SCALE GENOMIC DNA]</scope>
    <source>
        <strain evidence="1 2">CCALA 953</strain>
    </source>
</reference>
<dbReference type="OrthoDB" id="426951at2"/>
<gene>
    <name evidence="1" type="ORF">CK510_25140</name>
</gene>
<proteinExistence type="predicted"/>
<dbReference type="RefSeq" id="WP_095724275.1">
    <property type="nucleotide sequence ID" value="NZ_NTFS01000408.1"/>
</dbReference>
<evidence type="ECO:0000313" key="2">
    <source>
        <dbReference type="Proteomes" id="UP000218238"/>
    </source>
</evidence>
<accession>A0A2A2TCD2</accession>
<dbReference type="EMBL" id="NTFS01000408">
    <property type="protein sequence ID" value="PAX51373.1"/>
    <property type="molecule type" value="Genomic_DNA"/>
</dbReference>